<name>A0A2B9Q3A9_BACCE</name>
<dbReference type="Proteomes" id="UP000223777">
    <property type="component" value="Unassembled WGS sequence"/>
</dbReference>
<reference evidence="1 2" key="1">
    <citation type="submission" date="2017-09" db="EMBL/GenBank/DDBJ databases">
        <title>Large-scale bioinformatics analysis of Bacillus genomes uncovers conserved roles of natural products in bacterial physiology.</title>
        <authorList>
            <consortium name="Agbiome Team Llc"/>
            <person name="Bleich R.M."/>
            <person name="Grubbs K.J."/>
            <person name="Santa Maria K.C."/>
            <person name="Allen S.E."/>
            <person name="Farag S."/>
            <person name="Shank E.A."/>
            <person name="Bowers A."/>
        </authorList>
    </citation>
    <scope>NUCLEOTIDE SEQUENCE [LARGE SCALE GENOMIC DNA]</scope>
    <source>
        <strain evidence="1 2">AFS050027</strain>
    </source>
</reference>
<evidence type="ECO:0000313" key="2">
    <source>
        <dbReference type="Proteomes" id="UP000223777"/>
    </source>
</evidence>
<accession>A0A2B9Q3A9</accession>
<organism evidence="1 2">
    <name type="scientific">Bacillus cereus</name>
    <dbReference type="NCBI Taxonomy" id="1396"/>
    <lineage>
        <taxon>Bacteria</taxon>
        <taxon>Bacillati</taxon>
        <taxon>Bacillota</taxon>
        <taxon>Bacilli</taxon>
        <taxon>Bacillales</taxon>
        <taxon>Bacillaceae</taxon>
        <taxon>Bacillus</taxon>
        <taxon>Bacillus cereus group</taxon>
    </lineage>
</organism>
<gene>
    <name evidence="1" type="ORF">CN984_12185</name>
</gene>
<dbReference type="AlphaFoldDB" id="A0A2B9Q3A9"/>
<protein>
    <submittedName>
        <fullName evidence="1">Uncharacterized protein</fullName>
    </submittedName>
</protein>
<sequence length="99" mass="10684">MAGVTNAELSATVSLRYGAHLGSLYQLGYKINKESLGEGLFRYTLVGEPSEDFTGKQKAMDALKSELTKQGNSFIIPELEAIMDTIGIAVRYKGGTHNA</sequence>
<dbReference type="EMBL" id="NUIL01000015">
    <property type="protein sequence ID" value="PGO29284.1"/>
    <property type="molecule type" value="Genomic_DNA"/>
</dbReference>
<proteinExistence type="predicted"/>
<comment type="caution">
    <text evidence="1">The sequence shown here is derived from an EMBL/GenBank/DDBJ whole genome shotgun (WGS) entry which is preliminary data.</text>
</comment>
<evidence type="ECO:0000313" key="1">
    <source>
        <dbReference type="EMBL" id="PGO29284.1"/>
    </source>
</evidence>